<dbReference type="RefSeq" id="WP_211937930.1">
    <property type="nucleotide sequence ID" value="NZ_CP073078.1"/>
</dbReference>
<dbReference type="Proteomes" id="UP000676409">
    <property type="component" value="Chromosome"/>
</dbReference>
<evidence type="ECO:0000256" key="1">
    <source>
        <dbReference type="SAM" id="Phobius"/>
    </source>
</evidence>
<evidence type="ECO:0000313" key="3">
    <source>
        <dbReference type="EMBL" id="QUD87879.1"/>
    </source>
</evidence>
<keyword evidence="1" id="KW-1133">Transmembrane helix</keyword>
<evidence type="ECO:0000256" key="2">
    <source>
        <dbReference type="SAM" id="SignalP"/>
    </source>
</evidence>
<gene>
    <name evidence="3" type="ORF">KCG34_23025</name>
</gene>
<feature type="chain" id="PRO_5036810698" evidence="2">
    <location>
        <begin position="27"/>
        <end position="317"/>
    </location>
</feature>
<sequence length="317" mass="33744">MFVRSRFNLQAGLAAVFALTAAPALAQGSSASPQASEAAEAARLDALAKSLSPLHGDIVLSQPNATLHLGQRYYYLRPDDAKKVLTEVWGNPPDAANGVLGMVFPAGQTPADPAGWGAVITYIDDGYVSDKQAKQMNYDKLLEELRKGEADDNAERQKQKFPPIHLAGWAQQPSYDAAHHSLVWAKDLAFGGQKIDTLNYDVRELGRKGVLSLNMVSDMGHLAQVRPAAAELARVADFNPGARYADYKEGSDKKAAYGVAGLIAAGAGVALAQKAGLLTLLILFLKKGFVVIIAALAGGWAKFKSMFRKKPAGGVDL</sequence>
<keyword evidence="2" id="KW-0732">Signal</keyword>
<organism evidence="3 4">
    <name type="scientific">Phenylobacterium montanum</name>
    <dbReference type="NCBI Taxonomy" id="2823693"/>
    <lineage>
        <taxon>Bacteria</taxon>
        <taxon>Pseudomonadati</taxon>
        <taxon>Pseudomonadota</taxon>
        <taxon>Alphaproteobacteria</taxon>
        <taxon>Caulobacterales</taxon>
        <taxon>Caulobacteraceae</taxon>
        <taxon>Phenylobacterium</taxon>
    </lineage>
</organism>
<dbReference type="InterPro" id="IPR018682">
    <property type="entry name" value="DUF2167_membr"/>
</dbReference>
<proteinExistence type="predicted"/>
<keyword evidence="1" id="KW-0472">Membrane</keyword>
<dbReference type="KEGG" id="caul:KCG34_23025"/>
<accession>A0A975FZM4</accession>
<dbReference type="EMBL" id="CP073078">
    <property type="protein sequence ID" value="QUD87879.1"/>
    <property type="molecule type" value="Genomic_DNA"/>
</dbReference>
<feature type="transmembrane region" description="Helical" evidence="1">
    <location>
        <begin position="277"/>
        <end position="301"/>
    </location>
</feature>
<reference evidence="3" key="1">
    <citation type="submission" date="2021-04" db="EMBL/GenBank/DDBJ databases">
        <title>The complete genome sequence of Caulobacter sp. S6.</title>
        <authorList>
            <person name="Tang Y."/>
            <person name="Ouyang W."/>
            <person name="Liu Q."/>
            <person name="Huang B."/>
            <person name="Guo Z."/>
            <person name="Lei P."/>
        </authorList>
    </citation>
    <scope>NUCLEOTIDE SEQUENCE</scope>
    <source>
        <strain evidence="3">S6</strain>
    </source>
</reference>
<dbReference type="AlphaFoldDB" id="A0A975FZM4"/>
<name>A0A975FZM4_9CAUL</name>
<feature type="signal peptide" evidence="2">
    <location>
        <begin position="1"/>
        <end position="26"/>
    </location>
</feature>
<dbReference type="Pfam" id="PF09935">
    <property type="entry name" value="DUF2167"/>
    <property type="match status" value="1"/>
</dbReference>
<protein>
    <submittedName>
        <fullName evidence="3">DUF2167 domain-containing protein</fullName>
    </submittedName>
</protein>
<evidence type="ECO:0000313" key="4">
    <source>
        <dbReference type="Proteomes" id="UP000676409"/>
    </source>
</evidence>
<keyword evidence="1" id="KW-0812">Transmembrane</keyword>
<keyword evidence="4" id="KW-1185">Reference proteome</keyword>